<proteinExistence type="predicted"/>
<evidence type="ECO:0000256" key="2">
    <source>
        <dbReference type="ARBA" id="ARBA00022692"/>
    </source>
</evidence>
<dbReference type="SUPFAM" id="SSF144091">
    <property type="entry name" value="Rhomboid-like"/>
    <property type="match status" value="1"/>
</dbReference>
<evidence type="ECO:0000256" key="3">
    <source>
        <dbReference type="ARBA" id="ARBA00022989"/>
    </source>
</evidence>
<feature type="transmembrane region" description="Helical" evidence="5">
    <location>
        <begin position="325"/>
        <end position="345"/>
    </location>
</feature>
<feature type="transmembrane region" description="Helical" evidence="5">
    <location>
        <begin position="146"/>
        <end position="165"/>
    </location>
</feature>
<keyword evidence="2 5" id="KW-0812">Transmembrane</keyword>
<dbReference type="PATRIC" id="fig|795797.18.peg.1968"/>
<organism evidence="7 9">
    <name type="scientific">Halalkalicoccus jeotgali (strain DSM 18796 / CECT 7217 / JCM 14584 / KCTC 4019 / B3)</name>
    <dbReference type="NCBI Taxonomy" id="795797"/>
    <lineage>
        <taxon>Archaea</taxon>
        <taxon>Methanobacteriati</taxon>
        <taxon>Methanobacteriota</taxon>
        <taxon>Stenosarchaea group</taxon>
        <taxon>Halobacteria</taxon>
        <taxon>Halobacteriales</taxon>
        <taxon>Halococcaceae</taxon>
        <taxon>Halalkalicoccus</taxon>
    </lineage>
</organism>
<feature type="transmembrane region" description="Helical" evidence="5">
    <location>
        <begin position="227"/>
        <end position="250"/>
    </location>
</feature>
<dbReference type="GO" id="GO:0006508">
    <property type="term" value="P:proteolysis"/>
    <property type="evidence" value="ECO:0007669"/>
    <property type="project" value="UniProtKB-KW"/>
</dbReference>
<dbReference type="EMBL" id="AOHV01000033">
    <property type="protein sequence ID" value="ELY35427.1"/>
    <property type="molecule type" value="Genomic_DNA"/>
</dbReference>
<feature type="transmembrane region" description="Helical" evidence="5">
    <location>
        <begin position="288"/>
        <end position="313"/>
    </location>
</feature>
<name>D8J3W8_HALJB</name>
<evidence type="ECO:0000313" key="7">
    <source>
        <dbReference type="EMBL" id="ADJ15360.1"/>
    </source>
</evidence>
<comment type="subcellular location">
    <subcellularLocation>
        <location evidence="1">Membrane</location>
        <topology evidence="1">Multi-pass membrane protein</topology>
    </subcellularLocation>
</comment>
<evidence type="ECO:0000256" key="4">
    <source>
        <dbReference type="ARBA" id="ARBA00023136"/>
    </source>
</evidence>
<dbReference type="Gene3D" id="1.20.1540.10">
    <property type="entry name" value="Rhomboid-like"/>
    <property type="match status" value="1"/>
</dbReference>
<dbReference type="GO" id="GO:0004252">
    <property type="term" value="F:serine-type endopeptidase activity"/>
    <property type="evidence" value="ECO:0007669"/>
    <property type="project" value="InterPro"/>
</dbReference>
<dbReference type="PANTHER" id="PTHR43731:SF9">
    <property type="entry name" value="SLR1461 PROTEIN"/>
    <property type="match status" value="1"/>
</dbReference>
<dbReference type="Proteomes" id="UP000000390">
    <property type="component" value="Chromosome"/>
</dbReference>
<dbReference type="HOGENOM" id="CLU_037598_0_0_2"/>
<keyword evidence="7" id="KW-0378">Hydrolase</keyword>
<dbReference type="EMBL" id="CP002062">
    <property type="protein sequence ID" value="ADJ15360.1"/>
    <property type="molecule type" value="Genomic_DNA"/>
</dbReference>
<feature type="transmembrane region" description="Helical" evidence="5">
    <location>
        <begin position="262"/>
        <end position="282"/>
    </location>
</feature>
<reference evidence="7 9" key="1">
    <citation type="journal article" date="2010" name="J. Bacteriol.">
        <title>Complete genome sequence of Halalkalicoccus jeotgali B3(T), an extremely halophilic archaeon.</title>
        <authorList>
            <person name="Roh S.W."/>
            <person name="Nam Y.D."/>
            <person name="Nam S.H."/>
            <person name="Choi S.H."/>
            <person name="Park H.S."/>
            <person name="Bae J.W."/>
        </authorList>
    </citation>
    <scope>NUCLEOTIDE SEQUENCE [LARGE SCALE GENOMIC DNA]</scope>
    <source>
        <strain evidence="7">B3</strain>
        <strain evidence="9">DSM 18796 / CECT 7217 / JCM 14584 / KCTC 4019 / B3</strain>
    </source>
</reference>
<feature type="transmembrane region" description="Helical" evidence="5">
    <location>
        <begin position="44"/>
        <end position="67"/>
    </location>
</feature>
<dbReference type="GeneID" id="9419787"/>
<dbReference type="AlphaFoldDB" id="D8J3W8"/>
<dbReference type="RefSeq" id="WP_008417157.1">
    <property type="nucleotide sequence ID" value="NC_014297.1"/>
</dbReference>
<dbReference type="Proteomes" id="UP000011645">
    <property type="component" value="Unassembled WGS sequence"/>
</dbReference>
<reference evidence="8 10" key="2">
    <citation type="journal article" date="2014" name="PLoS Genet.">
        <title>Phylogenetically driven sequencing of extremely halophilic archaea reveals strategies for static and dynamic osmo-response.</title>
        <authorList>
            <person name="Becker E.A."/>
            <person name="Seitzer P.M."/>
            <person name="Tritt A."/>
            <person name="Larsen D."/>
            <person name="Krusor M."/>
            <person name="Yao A.I."/>
            <person name="Wu D."/>
            <person name="Madern D."/>
            <person name="Eisen J.A."/>
            <person name="Darling A.E."/>
            <person name="Facciotti M.T."/>
        </authorList>
    </citation>
    <scope>NUCLEOTIDE SEQUENCE [LARGE SCALE GENOMIC DNA]</scope>
    <source>
        <strain evidence="8">B3</strain>
        <strain evidence="10">DSM 18796 / CECT 7217 / JCM 14584 / KCTC 4019 / B3</strain>
    </source>
</reference>
<keyword evidence="10" id="KW-1185">Reference proteome</keyword>
<evidence type="ECO:0000256" key="5">
    <source>
        <dbReference type="SAM" id="Phobius"/>
    </source>
</evidence>
<dbReference type="PANTHER" id="PTHR43731">
    <property type="entry name" value="RHOMBOID PROTEASE"/>
    <property type="match status" value="1"/>
</dbReference>
<accession>D8J3W8</accession>
<dbReference type="OrthoDB" id="205691at2157"/>
<dbReference type="Pfam" id="PF01694">
    <property type="entry name" value="Rhomboid"/>
    <property type="match status" value="1"/>
</dbReference>
<gene>
    <name evidence="7" type="ordered locus">HacjB3_09885</name>
    <name evidence="8" type="ORF">C497_12791</name>
</gene>
<dbReference type="InterPro" id="IPR035952">
    <property type="entry name" value="Rhomboid-like_sf"/>
</dbReference>
<protein>
    <submittedName>
        <fullName evidence="7">Rhomboid-like intramembrane serine protease</fullName>
    </submittedName>
</protein>
<dbReference type="InterPro" id="IPR050925">
    <property type="entry name" value="Rhomboid_protease_S54"/>
</dbReference>
<keyword evidence="3 5" id="KW-1133">Transmembrane helix</keyword>
<sequence length="546" mass="57744">MSVADAVGALAWQALLALALVGSAWVALRIAGRDRRVRSALRERFYLGVPWGSLIVLGGVLAVYLFVQGGLNHWSDPLSIPFSAWSYSYPFGVAFSAFSHAGPDHLLGNLTTALVFAPLAEYVWGHVPEDGSEPDGARGARSDPRVRAFVLFPLGVVGAGLATGLFSWGPVIGFSGVVFALVGFVLVRHPFLTVVALAVRSAVGTVLDALGAPVSVVEVTPAVSPPWWYGIAIQGHALGFLIGVLAGVVLCRRRETGTDPIALWLGTVLTTLSLSLWAVWWVRGPQTYVLYRALGVVLVFALAAAVVAALAATDRPLWGSVTHRRVATAALVVPLVAMCLIAIPLNLTTVDTQPREAGVDAGEYTVFYDEEVENRMFSVVDVEAFGETTGVTTSGVIVTNPKRGVWSQQVSAATLETDGSAAVRVGGLTWSETIAVERTGWEVANGTVYAVHFETGGERVHAFDSEPVRVDAVVDGRTITLHSESGRFLVEVDGASATGRVPVPEPGEERAVGGIAIRNDEGTLIASDGATTVPIAREETYSRTSR</sequence>
<evidence type="ECO:0000313" key="9">
    <source>
        <dbReference type="Proteomes" id="UP000000390"/>
    </source>
</evidence>
<dbReference type="KEGG" id="hje:HacjB3_09885"/>
<dbReference type="InterPro" id="IPR022764">
    <property type="entry name" value="Peptidase_S54_rhomboid_dom"/>
</dbReference>
<evidence type="ECO:0000313" key="8">
    <source>
        <dbReference type="EMBL" id="ELY35427.1"/>
    </source>
</evidence>
<dbReference type="GO" id="GO:0016020">
    <property type="term" value="C:membrane"/>
    <property type="evidence" value="ECO:0007669"/>
    <property type="project" value="UniProtKB-SubCell"/>
</dbReference>
<feature type="domain" description="Peptidase S54 rhomboid" evidence="6">
    <location>
        <begin position="93"/>
        <end position="253"/>
    </location>
</feature>
<feature type="transmembrane region" description="Helical" evidence="5">
    <location>
        <begin position="106"/>
        <end position="125"/>
    </location>
</feature>
<dbReference type="eggNOG" id="arCOG01771">
    <property type="taxonomic scope" value="Archaea"/>
</dbReference>
<keyword evidence="7" id="KW-0645">Protease</keyword>
<evidence type="ECO:0000313" key="10">
    <source>
        <dbReference type="Proteomes" id="UP000011645"/>
    </source>
</evidence>
<evidence type="ECO:0000259" key="6">
    <source>
        <dbReference type="Pfam" id="PF01694"/>
    </source>
</evidence>
<feature type="transmembrane region" description="Helical" evidence="5">
    <location>
        <begin position="12"/>
        <end position="32"/>
    </location>
</feature>
<keyword evidence="4 5" id="KW-0472">Membrane</keyword>
<evidence type="ECO:0000256" key="1">
    <source>
        <dbReference type="ARBA" id="ARBA00004141"/>
    </source>
</evidence>